<dbReference type="Gene3D" id="3.40.50.1820">
    <property type="entry name" value="alpha/beta hydrolase"/>
    <property type="match status" value="1"/>
</dbReference>
<dbReference type="AlphaFoldDB" id="A0AAV2MI30"/>
<keyword evidence="3" id="KW-1185">Reference proteome</keyword>
<accession>A0AAV2MI30</accession>
<dbReference type="InterPro" id="IPR029058">
    <property type="entry name" value="AB_hydrolase_fold"/>
</dbReference>
<gene>
    <name evidence="2" type="ORF">KC01_LOCUS39271</name>
</gene>
<name>A0AAV2MI30_KNICA</name>
<proteinExistence type="predicted"/>
<keyword evidence="1" id="KW-1133">Transmembrane helix</keyword>
<evidence type="ECO:0000256" key="1">
    <source>
        <dbReference type="SAM" id="Phobius"/>
    </source>
</evidence>
<feature type="transmembrane region" description="Helical" evidence="1">
    <location>
        <begin position="6"/>
        <end position="29"/>
    </location>
</feature>
<reference evidence="2 3" key="1">
    <citation type="submission" date="2024-04" db="EMBL/GenBank/DDBJ databases">
        <authorList>
            <person name="Waldvogel A.-M."/>
            <person name="Schoenle A."/>
        </authorList>
    </citation>
    <scope>NUCLEOTIDE SEQUENCE [LARGE SCALE GENOMIC DNA]</scope>
</reference>
<organism evidence="2 3">
    <name type="scientific">Knipowitschia caucasica</name>
    <name type="common">Caucasian dwarf goby</name>
    <name type="synonym">Pomatoschistus caucasicus</name>
    <dbReference type="NCBI Taxonomy" id="637954"/>
    <lineage>
        <taxon>Eukaryota</taxon>
        <taxon>Metazoa</taxon>
        <taxon>Chordata</taxon>
        <taxon>Craniata</taxon>
        <taxon>Vertebrata</taxon>
        <taxon>Euteleostomi</taxon>
        <taxon>Actinopterygii</taxon>
        <taxon>Neopterygii</taxon>
        <taxon>Teleostei</taxon>
        <taxon>Neoteleostei</taxon>
        <taxon>Acanthomorphata</taxon>
        <taxon>Gobiaria</taxon>
        <taxon>Gobiiformes</taxon>
        <taxon>Gobioidei</taxon>
        <taxon>Gobiidae</taxon>
        <taxon>Gobiinae</taxon>
        <taxon>Knipowitschia</taxon>
    </lineage>
</organism>
<keyword evidence="1" id="KW-0812">Transmembrane</keyword>
<protein>
    <submittedName>
        <fullName evidence="2">Uncharacterized protein</fullName>
    </submittedName>
</protein>
<dbReference type="SUPFAM" id="SSF53474">
    <property type="entry name" value="alpha/beta-Hydrolases"/>
    <property type="match status" value="1"/>
</dbReference>
<evidence type="ECO:0000313" key="3">
    <source>
        <dbReference type="Proteomes" id="UP001497482"/>
    </source>
</evidence>
<keyword evidence="1" id="KW-0472">Membrane</keyword>
<dbReference type="EMBL" id="OZ035830">
    <property type="protein sequence ID" value="CAL1613003.1"/>
    <property type="molecule type" value="Genomic_DNA"/>
</dbReference>
<dbReference type="Proteomes" id="UP001497482">
    <property type="component" value="Chromosome 8"/>
</dbReference>
<evidence type="ECO:0000313" key="2">
    <source>
        <dbReference type="EMBL" id="CAL1613003.1"/>
    </source>
</evidence>
<sequence>MEGGVAKVLMLTGSAILLPVFLFVTTLVFRPGVLIRTYNWFWRWRLGLSVRFAFVDSYRFCYSTRGTPGGAPSLLLLHGFSANKDMWLPVVKSYRCQTVLKVFKDCSATHSR</sequence>